<evidence type="ECO:0000256" key="3">
    <source>
        <dbReference type="ARBA" id="ARBA00022722"/>
    </source>
</evidence>
<dbReference type="Proteomes" id="UP000050454">
    <property type="component" value="Unassembled WGS sequence"/>
</dbReference>
<dbReference type="PANTHER" id="PTHR34139">
    <property type="entry name" value="UPF0331 PROTEIN MJ0127"/>
    <property type="match status" value="1"/>
</dbReference>
<evidence type="ECO:0000256" key="5">
    <source>
        <dbReference type="ARBA" id="ARBA00022801"/>
    </source>
</evidence>
<keyword evidence="4" id="KW-0547">Nucleotide-binding</keyword>
<protein>
    <recommendedName>
        <fullName evidence="8">Antitoxin</fullName>
    </recommendedName>
</protein>
<evidence type="ECO:0000313" key="7">
    <source>
        <dbReference type="Proteomes" id="UP000050454"/>
    </source>
</evidence>
<dbReference type="Pfam" id="PF01934">
    <property type="entry name" value="HepT-like"/>
    <property type="match status" value="1"/>
</dbReference>
<evidence type="ECO:0008006" key="8">
    <source>
        <dbReference type="Google" id="ProtNLM"/>
    </source>
</evidence>
<reference evidence="6 7" key="1">
    <citation type="submission" date="2015-07" db="EMBL/GenBank/DDBJ databases">
        <title>The draft genome sequence of Leadbetterella sp. JN14-9.</title>
        <authorList>
            <person name="Liu Y."/>
            <person name="Du J."/>
            <person name="Shao Z."/>
        </authorList>
    </citation>
    <scope>NUCLEOTIDE SEQUENCE [LARGE SCALE GENOMIC DNA]</scope>
    <source>
        <strain evidence="6 7">JN14-9</strain>
    </source>
</reference>
<evidence type="ECO:0000256" key="2">
    <source>
        <dbReference type="ARBA" id="ARBA00022649"/>
    </source>
</evidence>
<dbReference type="InterPro" id="IPR051813">
    <property type="entry name" value="HepT_RNase_toxin"/>
</dbReference>
<dbReference type="GO" id="GO:0016787">
    <property type="term" value="F:hydrolase activity"/>
    <property type="evidence" value="ECO:0007669"/>
    <property type="project" value="UniProtKB-KW"/>
</dbReference>
<organism evidence="6 7">
    <name type="scientific">Jiulongibacter sediminis</name>
    <dbReference type="NCBI Taxonomy" id="1605367"/>
    <lineage>
        <taxon>Bacteria</taxon>
        <taxon>Pseudomonadati</taxon>
        <taxon>Bacteroidota</taxon>
        <taxon>Cytophagia</taxon>
        <taxon>Cytophagales</taxon>
        <taxon>Leadbetterellaceae</taxon>
        <taxon>Jiulongibacter</taxon>
    </lineage>
</organism>
<dbReference type="AlphaFoldDB" id="A0A0P7C2H9"/>
<dbReference type="InterPro" id="IPR008201">
    <property type="entry name" value="HepT-like"/>
</dbReference>
<evidence type="ECO:0000256" key="4">
    <source>
        <dbReference type="ARBA" id="ARBA00022741"/>
    </source>
</evidence>
<gene>
    <name evidence="6" type="ORF">AFM12_09875</name>
</gene>
<dbReference type="STRING" id="1605367.AFM12_09875"/>
<accession>A0A0P7C2H9</accession>
<name>A0A0P7C2H9_9BACT</name>
<dbReference type="PANTHER" id="PTHR34139:SF1">
    <property type="entry name" value="RNASE MJ1380-RELATED"/>
    <property type="match status" value="1"/>
</dbReference>
<dbReference type="OrthoDB" id="955324at2"/>
<keyword evidence="3" id="KW-0540">Nuclease</keyword>
<dbReference type="GO" id="GO:0110001">
    <property type="term" value="C:toxin-antitoxin complex"/>
    <property type="evidence" value="ECO:0007669"/>
    <property type="project" value="InterPro"/>
</dbReference>
<keyword evidence="1" id="KW-0597">Phosphoprotein</keyword>
<evidence type="ECO:0000256" key="1">
    <source>
        <dbReference type="ARBA" id="ARBA00022553"/>
    </source>
</evidence>
<dbReference type="GO" id="GO:0004540">
    <property type="term" value="F:RNA nuclease activity"/>
    <property type="evidence" value="ECO:0007669"/>
    <property type="project" value="InterPro"/>
</dbReference>
<dbReference type="RefSeq" id="WP_055147378.1">
    <property type="nucleotide sequence ID" value="NZ_JXSZ01000006.1"/>
</dbReference>
<dbReference type="GO" id="GO:0000166">
    <property type="term" value="F:nucleotide binding"/>
    <property type="evidence" value="ECO:0007669"/>
    <property type="project" value="UniProtKB-KW"/>
</dbReference>
<keyword evidence="5" id="KW-0378">Hydrolase</keyword>
<proteinExistence type="predicted"/>
<comment type="caution">
    <text evidence="6">The sequence shown here is derived from an EMBL/GenBank/DDBJ whole genome shotgun (WGS) entry which is preliminary data.</text>
</comment>
<evidence type="ECO:0000313" key="6">
    <source>
        <dbReference type="EMBL" id="KPM48863.1"/>
    </source>
</evidence>
<dbReference type="EMBL" id="LGTQ01000006">
    <property type="protein sequence ID" value="KPM48863.1"/>
    <property type="molecule type" value="Genomic_DNA"/>
</dbReference>
<keyword evidence="2" id="KW-1277">Toxin-antitoxin system</keyword>
<keyword evidence="7" id="KW-1185">Reference proteome</keyword>
<sequence>MSDKEKKYLSDILSSIRYIDLHLDGKRDFSVLENDFTVKRAIERELEIIGEATNQLLKLNPEIEISSGRKIVDTRNRIIHSYDAVDENIIWRIIIRDIPVLEKEVKELLNT</sequence>
<dbReference type="PATRIC" id="fig|1605367.3.peg.3361"/>